<dbReference type="SUPFAM" id="SSF57850">
    <property type="entry name" value="RING/U-box"/>
    <property type="match status" value="1"/>
</dbReference>
<keyword evidence="4" id="KW-0963">Cytoplasm</keyword>
<keyword evidence="3" id="KW-1003">Cell membrane</keyword>
<keyword evidence="8" id="KW-0106">Calcium</keyword>
<dbReference type="PhylomeDB" id="B3S724"/>
<dbReference type="Pfam" id="PF09068">
    <property type="entry name" value="EF-hand_2"/>
    <property type="match status" value="1"/>
</dbReference>
<dbReference type="GO" id="GO:0005737">
    <property type="term" value="C:cytoplasm"/>
    <property type="evidence" value="ECO:0007669"/>
    <property type="project" value="UniProtKB-ARBA"/>
</dbReference>
<evidence type="ECO:0000259" key="14">
    <source>
        <dbReference type="PROSITE" id="PS50020"/>
    </source>
</evidence>
<dbReference type="SMART" id="SM00291">
    <property type="entry name" value="ZnF_ZZ"/>
    <property type="match status" value="1"/>
</dbReference>
<dbReference type="AlphaFoldDB" id="B3S724"/>
<keyword evidence="9" id="KW-0472">Membrane</keyword>
<dbReference type="InterPro" id="IPR018159">
    <property type="entry name" value="Spectrin/alpha-actinin"/>
</dbReference>
<keyword evidence="10" id="KW-0009">Actin-binding</keyword>
<dbReference type="GO" id="GO:0005886">
    <property type="term" value="C:plasma membrane"/>
    <property type="evidence" value="ECO:0000318"/>
    <property type="project" value="GO_Central"/>
</dbReference>
<evidence type="ECO:0000256" key="7">
    <source>
        <dbReference type="ARBA" id="ARBA00022833"/>
    </source>
</evidence>
<dbReference type="PANTHER" id="PTHR12268:SF14">
    <property type="entry name" value="DYSTROPHIN-1"/>
    <property type="match status" value="1"/>
</dbReference>
<keyword evidence="6 12" id="KW-0863">Zinc-finger</keyword>
<dbReference type="CDD" id="cd16242">
    <property type="entry name" value="EFh_DMD_like"/>
    <property type="match status" value="1"/>
</dbReference>
<dbReference type="GeneID" id="6757306"/>
<dbReference type="STRING" id="10228.B3S724"/>
<dbReference type="Pfam" id="PF09069">
    <property type="entry name" value="EF-hand_3"/>
    <property type="match status" value="1"/>
</dbReference>
<dbReference type="FunCoup" id="B3S724">
    <property type="interactions" value="12"/>
</dbReference>
<dbReference type="GO" id="GO:0008270">
    <property type="term" value="F:zinc ion binding"/>
    <property type="evidence" value="ECO:0007669"/>
    <property type="project" value="UniProtKB-KW"/>
</dbReference>
<dbReference type="HOGENOM" id="CLU_001187_0_0_1"/>
<feature type="domain" description="WW" evidence="14">
    <location>
        <begin position="393"/>
        <end position="426"/>
    </location>
</feature>
<dbReference type="CDD" id="cd00176">
    <property type="entry name" value="SPEC"/>
    <property type="match status" value="1"/>
</dbReference>
<dbReference type="RefSeq" id="XP_002116093.1">
    <property type="nucleotide sequence ID" value="XM_002116057.1"/>
</dbReference>
<evidence type="ECO:0000256" key="10">
    <source>
        <dbReference type="ARBA" id="ARBA00023203"/>
    </source>
</evidence>
<dbReference type="GO" id="GO:0005856">
    <property type="term" value="C:cytoskeleton"/>
    <property type="evidence" value="ECO:0007669"/>
    <property type="project" value="UniProtKB-SubCell"/>
</dbReference>
<protein>
    <recommendedName>
        <fullName evidence="18">Dystrophin</fullName>
    </recommendedName>
</protein>
<evidence type="ECO:0000256" key="8">
    <source>
        <dbReference type="ARBA" id="ARBA00022837"/>
    </source>
</evidence>
<dbReference type="GO" id="GO:0003779">
    <property type="term" value="F:actin binding"/>
    <property type="evidence" value="ECO:0007669"/>
    <property type="project" value="UniProtKB-KW"/>
</dbReference>
<reference evidence="16 17" key="1">
    <citation type="journal article" date="2008" name="Nature">
        <title>The Trichoplax genome and the nature of placozoans.</title>
        <authorList>
            <person name="Srivastava M."/>
            <person name="Begovic E."/>
            <person name="Chapman J."/>
            <person name="Putnam N.H."/>
            <person name="Hellsten U."/>
            <person name="Kawashima T."/>
            <person name="Kuo A."/>
            <person name="Mitros T."/>
            <person name="Salamov A."/>
            <person name="Carpenter M.L."/>
            <person name="Signorovitch A.Y."/>
            <person name="Moreno M.A."/>
            <person name="Kamm K."/>
            <person name="Grimwood J."/>
            <person name="Schmutz J."/>
            <person name="Shapiro H."/>
            <person name="Grigoriev I.V."/>
            <person name="Buss L.W."/>
            <person name="Schierwater B."/>
            <person name="Dellaporta S.L."/>
            <person name="Rokhsar D.S."/>
        </authorList>
    </citation>
    <scope>NUCLEOTIDE SEQUENCE [LARGE SCALE GENOMIC DNA]</scope>
    <source>
        <strain evidence="16 17">Grell-BS-1999</strain>
    </source>
</reference>
<name>B3S724_TRIAD</name>
<dbReference type="Gene3D" id="3.30.60.90">
    <property type="match status" value="1"/>
</dbReference>
<evidence type="ECO:0000313" key="16">
    <source>
        <dbReference type="EMBL" id="EDV21493.1"/>
    </source>
</evidence>
<dbReference type="CDD" id="cd00201">
    <property type="entry name" value="WW"/>
    <property type="match status" value="1"/>
</dbReference>
<dbReference type="EMBL" id="DS985253">
    <property type="protein sequence ID" value="EDV21493.1"/>
    <property type="molecule type" value="Genomic_DNA"/>
</dbReference>
<dbReference type="SUPFAM" id="SSF46966">
    <property type="entry name" value="Spectrin repeat"/>
    <property type="match status" value="3"/>
</dbReference>
<dbReference type="SMART" id="SM00150">
    <property type="entry name" value="SPEC"/>
    <property type="match status" value="3"/>
</dbReference>
<dbReference type="Gene3D" id="1.20.58.60">
    <property type="match status" value="3"/>
</dbReference>
<keyword evidence="13" id="KW-0175">Coiled coil</keyword>
<dbReference type="Pfam" id="PF00569">
    <property type="entry name" value="ZZ"/>
    <property type="match status" value="1"/>
</dbReference>
<dbReference type="PROSITE" id="PS50135">
    <property type="entry name" value="ZF_ZZ_2"/>
    <property type="match status" value="1"/>
</dbReference>
<dbReference type="SUPFAM" id="SSF51045">
    <property type="entry name" value="WW domain"/>
    <property type="match status" value="1"/>
</dbReference>
<dbReference type="InterPro" id="IPR043145">
    <property type="entry name" value="Znf_ZZ_sf"/>
</dbReference>
<comment type="subcellular location">
    <subcellularLocation>
        <location evidence="2">Cell membrane</location>
        <location evidence="2">Sarcolemma</location>
        <topology evidence="2">Peripheral membrane protein</topology>
        <orientation evidence="2">Cytoplasmic side</orientation>
    </subcellularLocation>
    <subcellularLocation>
        <location evidence="1">Cytoplasm</location>
        <location evidence="1">Cytoskeleton</location>
    </subcellularLocation>
</comment>
<keyword evidence="17" id="KW-1185">Reference proteome</keyword>
<evidence type="ECO:0000256" key="9">
    <source>
        <dbReference type="ARBA" id="ARBA00023136"/>
    </source>
</evidence>
<dbReference type="GO" id="GO:0099536">
    <property type="term" value="P:synaptic signaling"/>
    <property type="evidence" value="ECO:0000318"/>
    <property type="project" value="GO_Central"/>
</dbReference>
<evidence type="ECO:0000313" key="17">
    <source>
        <dbReference type="Proteomes" id="UP000009022"/>
    </source>
</evidence>
<evidence type="ECO:0000256" key="6">
    <source>
        <dbReference type="ARBA" id="ARBA00022771"/>
    </source>
</evidence>
<dbReference type="InterPro" id="IPR001202">
    <property type="entry name" value="WW_dom"/>
</dbReference>
<evidence type="ECO:0000256" key="4">
    <source>
        <dbReference type="ARBA" id="ARBA00022490"/>
    </source>
</evidence>
<keyword evidence="11" id="KW-0206">Cytoskeleton</keyword>
<dbReference type="CTD" id="6757306"/>
<evidence type="ECO:0000256" key="11">
    <source>
        <dbReference type="ARBA" id="ARBA00023212"/>
    </source>
</evidence>
<dbReference type="Gene3D" id="1.10.238.10">
    <property type="entry name" value="EF-hand"/>
    <property type="match status" value="2"/>
</dbReference>
<dbReference type="CDD" id="cd02334">
    <property type="entry name" value="ZZ_dystrophin"/>
    <property type="match status" value="1"/>
</dbReference>
<dbReference type="PANTHER" id="PTHR12268">
    <property type="entry name" value="E3 UBIQUITIN-PROTEIN LIGASE KCMF1"/>
    <property type="match status" value="1"/>
</dbReference>
<dbReference type="SMART" id="SM00456">
    <property type="entry name" value="WW"/>
    <property type="match status" value="1"/>
</dbReference>
<evidence type="ECO:0000256" key="2">
    <source>
        <dbReference type="ARBA" id="ARBA00004278"/>
    </source>
</evidence>
<feature type="coiled-coil region" evidence="13">
    <location>
        <begin position="763"/>
        <end position="811"/>
    </location>
</feature>
<dbReference type="InterPro" id="IPR036020">
    <property type="entry name" value="WW_dom_sf"/>
</dbReference>
<sequence>MIKLSFQICWKETFINFGLRLFNRRLKAREMRLLDAIDCFSNFNSHLENALIWLVGIDNTLNKFHSSVKTSSRDPIMIKYQEENYQNLRKEIQDHESIMSQIIKAGNRVNPDLNEDEEKVLKDKIVKLQDDWARLQEDIIDIGVIIEEHCRQWNELQSNLRKLNEWLLQVNDELAAEEPLKGDLHALQQQNENLLDIRSRLATHQPLVEETLESGSLYAKSQDDRTQEDQYGDIDQQPMVELKGLLALLGDRWNSVSKRADDWQTLLDKTILEFNELTSLMREAVSQLLSCEKKRLSWVSPRDINSENLSSQLQDLKSFRESIQKNRPNIENIKRLYFSIGKKGITLNRVIIDQYSDINRRWADLTRSEQIRIDELKEFRDTTTEVSHHQSEVTSKPPWEKSLTVNNVPYYVNHEKKVTQWDHPQMTEIYDLLVNNNFIKYAAYRTAMKLRKLQKCLFLNFIELNSLKTAFQDSGLRFKNDAYIDINDIYKLLNIVYERINNKKFSRKKIPLYKDLVVNWLLNVYDVPRTGKIRILSLRIGLVILCNAPLEEKYRYMFNLIARHDGCTDKARLGLFLHDCLQIPRQLGEVAAFGGSNIEPSIRSCLETGNSEEFVGSVQFLDWMLAEPQSMVWLPVMHRISAAENVSHQTRCSVCKTAAFKGLRYRCLECFNFDMCQACFFKGETCKGHKSSHQMQEYCLESSTGDDAKDFFKFVRNKLKTKSMRRRSRKLGYLPLQSVVEGDSVESRRSSKNRSSIETDRPLLAMAEDEEELSAEAVRLKEDKNRLEKKMAKLEIYNKQLEGQLKLLKNSINETVSFDCRKLLNSANESILPIV</sequence>
<dbReference type="Pfam" id="PF00397">
    <property type="entry name" value="WW"/>
    <property type="match status" value="1"/>
</dbReference>
<organism evidence="16 17">
    <name type="scientific">Trichoplax adhaerens</name>
    <name type="common">Trichoplax reptans</name>
    <dbReference type="NCBI Taxonomy" id="10228"/>
    <lineage>
        <taxon>Eukaryota</taxon>
        <taxon>Metazoa</taxon>
        <taxon>Placozoa</taxon>
        <taxon>Uniplacotomia</taxon>
        <taxon>Trichoplacea</taxon>
        <taxon>Trichoplacidae</taxon>
        <taxon>Trichoplax</taxon>
    </lineage>
</organism>
<dbReference type="OrthoDB" id="10057795at2759"/>
<dbReference type="OMA" id="VYERINN"/>
<dbReference type="PROSITE" id="PS50020">
    <property type="entry name" value="WW_DOMAIN_2"/>
    <property type="match status" value="1"/>
</dbReference>
<accession>B3S724</accession>
<dbReference type="InterPro" id="IPR000433">
    <property type="entry name" value="Znf_ZZ"/>
</dbReference>
<evidence type="ECO:0000256" key="5">
    <source>
        <dbReference type="ARBA" id="ARBA00022723"/>
    </source>
</evidence>
<gene>
    <name evidence="16" type="ORF">TRIADDRAFT_30356</name>
</gene>
<dbReference type="InParanoid" id="B3S724"/>
<evidence type="ECO:0000256" key="1">
    <source>
        <dbReference type="ARBA" id="ARBA00004245"/>
    </source>
</evidence>
<dbReference type="InterPro" id="IPR011992">
    <property type="entry name" value="EF-hand-dom_pair"/>
</dbReference>
<dbReference type="PROSITE" id="PS01357">
    <property type="entry name" value="ZF_ZZ_1"/>
    <property type="match status" value="1"/>
</dbReference>
<feature type="domain" description="ZZ-type" evidence="15">
    <location>
        <begin position="647"/>
        <end position="703"/>
    </location>
</feature>
<evidence type="ECO:0000256" key="3">
    <source>
        <dbReference type="ARBA" id="ARBA00022475"/>
    </source>
</evidence>
<keyword evidence="7" id="KW-0862">Zinc</keyword>
<dbReference type="GO" id="GO:0016010">
    <property type="term" value="C:dystrophin-associated glycoprotein complex"/>
    <property type="evidence" value="ECO:0007669"/>
    <property type="project" value="UniProtKB-ARBA"/>
</dbReference>
<dbReference type="InterPro" id="IPR015154">
    <property type="entry name" value="EF-hand_dom_typ2"/>
</dbReference>
<evidence type="ECO:0008006" key="18">
    <source>
        <dbReference type="Google" id="ProtNLM"/>
    </source>
</evidence>
<proteinExistence type="predicted"/>
<evidence type="ECO:0000259" key="15">
    <source>
        <dbReference type="PROSITE" id="PS50135"/>
    </source>
</evidence>
<evidence type="ECO:0000256" key="12">
    <source>
        <dbReference type="PROSITE-ProRule" id="PRU00228"/>
    </source>
</evidence>
<dbReference type="PROSITE" id="PS01159">
    <property type="entry name" value="WW_DOMAIN_1"/>
    <property type="match status" value="1"/>
</dbReference>
<feature type="coiled-coil region" evidence="13">
    <location>
        <begin position="78"/>
        <end position="105"/>
    </location>
</feature>
<dbReference type="GO" id="GO:0042383">
    <property type="term" value="C:sarcolemma"/>
    <property type="evidence" value="ECO:0007669"/>
    <property type="project" value="UniProtKB-SubCell"/>
</dbReference>
<dbReference type="KEGG" id="tad:TRIADDRAFT_30356"/>
<dbReference type="Gene3D" id="2.20.70.10">
    <property type="match status" value="1"/>
</dbReference>
<dbReference type="SUPFAM" id="SSF47473">
    <property type="entry name" value="EF-hand"/>
    <property type="match status" value="2"/>
</dbReference>
<dbReference type="InterPro" id="IPR050774">
    <property type="entry name" value="KCMF1/Dystrophin"/>
</dbReference>
<dbReference type="eggNOG" id="KOG4286">
    <property type="taxonomic scope" value="Eukaryota"/>
</dbReference>
<keyword evidence="5" id="KW-0479">Metal-binding</keyword>
<evidence type="ECO:0000256" key="13">
    <source>
        <dbReference type="SAM" id="Coils"/>
    </source>
</evidence>
<dbReference type="Proteomes" id="UP000009022">
    <property type="component" value="Unassembled WGS sequence"/>
</dbReference>
<dbReference type="InterPro" id="IPR015153">
    <property type="entry name" value="EF-hand_dom_typ1"/>
</dbReference>
<dbReference type="GO" id="GO:0045202">
    <property type="term" value="C:synapse"/>
    <property type="evidence" value="ECO:0007669"/>
    <property type="project" value="GOC"/>
</dbReference>